<organism evidence="1 2">
    <name type="scientific">Byssothecium circinans</name>
    <dbReference type="NCBI Taxonomy" id="147558"/>
    <lineage>
        <taxon>Eukaryota</taxon>
        <taxon>Fungi</taxon>
        <taxon>Dikarya</taxon>
        <taxon>Ascomycota</taxon>
        <taxon>Pezizomycotina</taxon>
        <taxon>Dothideomycetes</taxon>
        <taxon>Pleosporomycetidae</taxon>
        <taxon>Pleosporales</taxon>
        <taxon>Massarineae</taxon>
        <taxon>Massarinaceae</taxon>
        <taxon>Byssothecium</taxon>
    </lineage>
</organism>
<evidence type="ECO:0008006" key="3">
    <source>
        <dbReference type="Google" id="ProtNLM"/>
    </source>
</evidence>
<protein>
    <recommendedName>
        <fullName evidence="3">SAP domain-containing protein</fullName>
    </recommendedName>
</protein>
<gene>
    <name evidence="1" type="ORF">CC80DRAFT_595883</name>
</gene>
<name>A0A6A5TK97_9PLEO</name>
<dbReference type="OrthoDB" id="3797005at2759"/>
<evidence type="ECO:0000313" key="1">
    <source>
        <dbReference type="EMBL" id="KAF1953313.1"/>
    </source>
</evidence>
<sequence>MENVAPQPEPQPGPQPDFQRLTGALQDIATEYEKLVNLPPIAESAAIMQHIQEMQRQIQQTRTDITTDRRVTEYNSIARIQNSSVRKSDTPLTALRDYTTNADIPGFPATSAHLSNMSGPALDNVLTALGLPTNGSTEEKEKELRFYIGLKDPY</sequence>
<dbReference type="Proteomes" id="UP000800035">
    <property type="component" value="Unassembled WGS sequence"/>
</dbReference>
<dbReference type="AlphaFoldDB" id="A0A6A5TK97"/>
<proteinExistence type="predicted"/>
<keyword evidence="2" id="KW-1185">Reference proteome</keyword>
<reference evidence="1" key="1">
    <citation type="journal article" date="2020" name="Stud. Mycol.">
        <title>101 Dothideomycetes genomes: a test case for predicting lifestyles and emergence of pathogens.</title>
        <authorList>
            <person name="Haridas S."/>
            <person name="Albert R."/>
            <person name="Binder M."/>
            <person name="Bloem J."/>
            <person name="Labutti K."/>
            <person name="Salamov A."/>
            <person name="Andreopoulos B."/>
            <person name="Baker S."/>
            <person name="Barry K."/>
            <person name="Bills G."/>
            <person name="Bluhm B."/>
            <person name="Cannon C."/>
            <person name="Castanera R."/>
            <person name="Culley D."/>
            <person name="Daum C."/>
            <person name="Ezra D."/>
            <person name="Gonzalez J."/>
            <person name="Henrissat B."/>
            <person name="Kuo A."/>
            <person name="Liang C."/>
            <person name="Lipzen A."/>
            <person name="Lutzoni F."/>
            <person name="Magnuson J."/>
            <person name="Mondo S."/>
            <person name="Nolan M."/>
            <person name="Ohm R."/>
            <person name="Pangilinan J."/>
            <person name="Park H.-J."/>
            <person name="Ramirez L."/>
            <person name="Alfaro M."/>
            <person name="Sun H."/>
            <person name="Tritt A."/>
            <person name="Yoshinaga Y."/>
            <person name="Zwiers L.-H."/>
            <person name="Turgeon B."/>
            <person name="Goodwin S."/>
            <person name="Spatafora J."/>
            <person name="Crous P."/>
            <person name="Grigoriev I."/>
        </authorList>
    </citation>
    <scope>NUCLEOTIDE SEQUENCE</scope>
    <source>
        <strain evidence="1">CBS 675.92</strain>
    </source>
</reference>
<evidence type="ECO:0000313" key="2">
    <source>
        <dbReference type="Proteomes" id="UP000800035"/>
    </source>
</evidence>
<dbReference type="EMBL" id="ML977004">
    <property type="protein sequence ID" value="KAF1953313.1"/>
    <property type="molecule type" value="Genomic_DNA"/>
</dbReference>
<accession>A0A6A5TK97</accession>